<dbReference type="GO" id="GO:0003700">
    <property type="term" value="F:DNA-binding transcription factor activity"/>
    <property type="evidence" value="ECO:0007669"/>
    <property type="project" value="TreeGrafter"/>
</dbReference>
<name>A0A6P2CIN8_9NOCA</name>
<dbReference type="InterPro" id="IPR050109">
    <property type="entry name" value="HTH-type_TetR-like_transc_reg"/>
</dbReference>
<dbReference type="EMBL" id="QRCM01000001">
    <property type="protein sequence ID" value="TXG91740.1"/>
    <property type="molecule type" value="Genomic_DNA"/>
</dbReference>
<dbReference type="PROSITE" id="PS50977">
    <property type="entry name" value="HTH_TETR_2"/>
    <property type="match status" value="1"/>
</dbReference>
<dbReference type="Pfam" id="PF00440">
    <property type="entry name" value="TetR_N"/>
    <property type="match status" value="1"/>
</dbReference>
<feature type="domain" description="HTH tetR-type" evidence="5">
    <location>
        <begin position="12"/>
        <end position="72"/>
    </location>
</feature>
<dbReference type="InterPro" id="IPR009057">
    <property type="entry name" value="Homeodomain-like_sf"/>
</dbReference>
<evidence type="ECO:0000256" key="4">
    <source>
        <dbReference type="PROSITE-ProRule" id="PRU00335"/>
    </source>
</evidence>
<evidence type="ECO:0000256" key="3">
    <source>
        <dbReference type="ARBA" id="ARBA00023163"/>
    </source>
</evidence>
<evidence type="ECO:0000256" key="2">
    <source>
        <dbReference type="ARBA" id="ARBA00023125"/>
    </source>
</evidence>
<evidence type="ECO:0000256" key="1">
    <source>
        <dbReference type="ARBA" id="ARBA00023015"/>
    </source>
</evidence>
<dbReference type="Gene3D" id="1.10.357.10">
    <property type="entry name" value="Tetracycline Repressor, domain 2"/>
    <property type="match status" value="1"/>
</dbReference>
<sequence>MEVGKRTRLDPEQRRAQLLDQGVRILAEQGLDGVTVEGIAERAGVSRALVFHYFASADDLRLAVVSEASAALLARTDPDRVAPAEGGDDLAGVLRAVIDSYVDYATENRWIYVSLLRGKASGDPAMAALFEETRSAMVRQALARLPSGYSVTPDAVPPALELAVRGWIAFVEEATITWLREPRITRDELVTLEVAALPGLLMAVAPDVALELAAASLPGGG</sequence>
<dbReference type="AlphaFoldDB" id="A0A6P2CIN8"/>
<reference evidence="6 7" key="1">
    <citation type="submission" date="2018-07" db="EMBL/GenBank/DDBJ databases">
        <title>Genome sequence of Rhodococcus rhodnii ATCC 35071 from Rhodnius prolixus.</title>
        <authorList>
            <person name="Patel V."/>
            <person name="Vogel K.J."/>
        </authorList>
    </citation>
    <scope>NUCLEOTIDE SEQUENCE [LARGE SCALE GENOMIC DNA]</scope>
    <source>
        <strain evidence="6 7">ATCC 35071</strain>
    </source>
</reference>
<feature type="DNA-binding region" description="H-T-H motif" evidence="4">
    <location>
        <begin position="35"/>
        <end position="54"/>
    </location>
</feature>
<protein>
    <submittedName>
        <fullName evidence="6">TetR/AcrR family transcriptional regulator</fullName>
    </submittedName>
</protein>
<organism evidence="6 7">
    <name type="scientific">Rhodococcus rhodnii</name>
    <dbReference type="NCBI Taxonomy" id="38312"/>
    <lineage>
        <taxon>Bacteria</taxon>
        <taxon>Bacillati</taxon>
        <taxon>Actinomycetota</taxon>
        <taxon>Actinomycetes</taxon>
        <taxon>Mycobacteriales</taxon>
        <taxon>Nocardiaceae</taxon>
        <taxon>Rhodococcus</taxon>
    </lineage>
</organism>
<dbReference type="PRINTS" id="PR00455">
    <property type="entry name" value="HTHTETR"/>
</dbReference>
<keyword evidence="3" id="KW-0804">Transcription</keyword>
<evidence type="ECO:0000313" key="6">
    <source>
        <dbReference type="EMBL" id="TXG91740.1"/>
    </source>
</evidence>
<dbReference type="Proteomes" id="UP000471120">
    <property type="component" value="Unassembled WGS sequence"/>
</dbReference>
<comment type="caution">
    <text evidence="6">The sequence shown here is derived from an EMBL/GenBank/DDBJ whole genome shotgun (WGS) entry which is preliminary data.</text>
</comment>
<gene>
    <name evidence="6" type="ORF">DW322_18030</name>
</gene>
<dbReference type="PANTHER" id="PTHR30055">
    <property type="entry name" value="HTH-TYPE TRANSCRIPTIONAL REGULATOR RUTR"/>
    <property type="match status" value="1"/>
</dbReference>
<dbReference type="PANTHER" id="PTHR30055:SF174">
    <property type="entry name" value="TRANSCRIPTIONAL REGULATORY PROTEIN (PROBABLY TETR-FAMILY)-RELATED"/>
    <property type="match status" value="1"/>
</dbReference>
<dbReference type="SUPFAM" id="SSF46689">
    <property type="entry name" value="Homeodomain-like"/>
    <property type="match status" value="1"/>
</dbReference>
<dbReference type="InterPro" id="IPR054129">
    <property type="entry name" value="DesT_TetR_C"/>
</dbReference>
<evidence type="ECO:0000313" key="7">
    <source>
        <dbReference type="Proteomes" id="UP000471120"/>
    </source>
</evidence>
<dbReference type="InterPro" id="IPR001647">
    <property type="entry name" value="HTH_TetR"/>
</dbReference>
<proteinExistence type="predicted"/>
<dbReference type="GO" id="GO:0000976">
    <property type="term" value="F:transcription cis-regulatory region binding"/>
    <property type="evidence" value="ECO:0007669"/>
    <property type="project" value="TreeGrafter"/>
</dbReference>
<dbReference type="RefSeq" id="WP_010837390.1">
    <property type="nucleotide sequence ID" value="NZ_QRCM01000001.1"/>
</dbReference>
<accession>A0A6P2CIN8</accession>
<evidence type="ECO:0000259" key="5">
    <source>
        <dbReference type="PROSITE" id="PS50977"/>
    </source>
</evidence>
<keyword evidence="2 4" id="KW-0238">DNA-binding</keyword>
<keyword evidence="1" id="KW-0805">Transcription regulation</keyword>
<dbReference type="Pfam" id="PF21943">
    <property type="entry name" value="TetR_C_46"/>
    <property type="match status" value="1"/>
</dbReference>